<dbReference type="Proteomes" id="UP000535838">
    <property type="component" value="Unassembled WGS sequence"/>
</dbReference>
<name>A0A841STF0_9BACL</name>
<proteinExistence type="predicted"/>
<dbReference type="EMBL" id="JACJVQ010000011">
    <property type="protein sequence ID" value="MBB6635214.1"/>
    <property type="molecule type" value="Genomic_DNA"/>
</dbReference>
<keyword evidence="2" id="KW-1185">Reference proteome</keyword>
<dbReference type="RefSeq" id="WP_185120450.1">
    <property type="nucleotide sequence ID" value="NZ_JACJVQ010000011.1"/>
</dbReference>
<organism evidence="1 2">
    <name type="scientific">Cohnella thailandensis</name>
    <dbReference type="NCBI Taxonomy" id="557557"/>
    <lineage>
        <taxon>Bacteria</taxon>
        <taxon>Bacillati</taxon>
        <taxon>Bacillota</taxon>
        <taxon>Bacilli</taxon>
        <taxon>Bacillales</taxon>
        <taxon>Paenibacillaceae</taxon>
        <taxon>Cohnella</taxon>
    </lineage>
</organism>
<evidence type="ECO:0000313" key="2">
    <source>
        <dbReference type="Proteomes" id="UP000535838"/>
    </source>
</evidence>
<evidence type="ECO:0000313" key="1">
    <source>
        <dbReference type="EMBL" id="MBB6635214.1"/>
    </source>
</evidence>
<comment type="caution">
    <text evidence="1">The sequence shown here is derived from an EMBL/GenBank/DDBJ whole genome shotgun (WGS) entry which is preliminary data.</text>
</comment>
<sequence>MAEEQAKSLTKLSQWDALLLESLRGSGWTDEEIIERIERGTDLPKDDSIFQFNYEDLAAFAKKEPETFRTAVREGYQIKYNTVRGIRSWIWVAFGFEPQLVLEEGQEAVLAELTPDQLARLREVLSFGWRIESDAAGAASGPYRIEPIQR</sequence>
<accession>A0A841STF0</accession>
<dbReference type="AlphaFoldDB" id="A0A841STF0"/>
<gene>
    <name evidence="1" type="ORF">H7B67_13920</name>
</gene>
<reference evidence="1 2" key="1">
    <citation type="submission" date="2020-08" db="EMBL/GenBank/DDBJ databases">
        <title>Cohnella phylogeny.</title>
        <authorList>
            <person name="Dunlap C."/>
        </authorList>
    </citation>
    <scope>NUCLEOTIDE SEQUENCE [LARGE SCALE GENOMIC DNA]</scope>
    <source>
        <strain evidence="1 2">DSM 25241</strain>
    </source>
</reference>
<protein>
    <submittedName>
        <fullName evidence="1">Uncharacterized protein</fullName>
    </submittedName>
</protein>